<evidence type="ECO:0000256" key="2">
    <source>
        <dbReference type="ARBA" id="ARBA00023015"/>
    </source>
</evidence>
<sequence length="302" mass="33016">MIDPLNLDHLRVFVAIADQGSFSAAARHLHRAQSAVSNAIASLESTLGVALFDRGSWKPRMTTHGQALLIDARAVIARADQFKARALGLTQGLEAELSIVLDVMFPMSKLVELVTNFQQAFPGVVLRVCIDALGGVPERVLNGGYDLGVQGSLPDIAPELASHAMREIAVVPAIAPGHPLARQREISNGELREHAQIVLTDHSSRTEGRTFSVYSDRRILTADLGSKRAMLLAGLGWGFMPRSFVEDDLSTRRLIELDLKERPPRTRSLPLFAVYRYSTPLGPAGRWVLDTLLSDAWQAVEV</sequence>
<comment type="similarity">
    <text evidence="1">Belongs to the LysR transcriptional regulatory family.</text>
</comment>
<evidence type="ECO:0000256" key="3">
    <source>
        <dbReference type="ARBA" id="ARBA00023125"/>
    </source>
</evidence>
<keyword evidence="3" id="KW-0238">DNA-binding</keyword>
<dbReference type="PANTHER" id="PTHR30126:SF91">
    <property type="entry name" value="LYSR FAMILY TRANSCRIPTIONAL REGULATOR"/>
    <property type="match status" value="1"/>
</dbReference>
<dbReference type="AlphaFoldDB" id="A0A6J5DHF8"/>
<dbReference type="Gene3D" id="3.40.190.290">
    <property type="match status" value="1"/>
</dbReference>
<evidence type="ECO:0000256" key="4">
    <source>
        <dbReference type="ARBA" id="ARBA00023163"/>
    </source>
</evidence>
<organism evidence="6 7">
    <name type="scientific">Paraburkholderia humisilvae</name>
    <dbReference type="NCBI Taxonomy" id="627669"/>
    <lineage>
        <taxon>Bacteria</taxon>
        <taxon>Pseudomonadati</taxon>
        <taxon>Pseudomonadota</taxon>
        <taxon>Betaproteobacteria</taxon>
        <taxon>Burkholderiales</taxon>
        <taxon>Burkholderiaceae</taxon>
        <taxon>Paraburkholderia</taxon>
    </lineage>
</organism>
<evidence type="ECO:0000256" key="1">
    <source>
        <dbReference type="ARBA" id="ARBA00009437"/>
    </source>
</evidence>
<dbReference type="InterPro" id="IPR036388">
    <property type="entry name" value="WH-like_DNA-bd_sf"/>
</dbReference>
<gene>
    <name evidence="6" type="primary">yhaJ_2</name>
    <name evidence="6" type="ORF">LMG29542_02061</name>
</gene>
<dbReference type="Pfam" id="PF00126">
    <property type="entry name" value="HTH_1"/>
    <property type="match status" value="1"/>
</dbReference>
<dbReference type="PANTHER" id="PTHR30126">
    <property type="entry name" value="HTH-TYPE TRANSCRIPTIONAL REGULATOR"/>
    <property type="match status" value="1"/>
</dbReference>
<keyword evidence="7" id="KW-1185">Reference proteome</keyword>
<accession>A0A6J5DHF8</accession>
<evidence type="ECO:0000313" key="6">
    <source>
        <dbReference type="EMBL" id="CAB3753568.1"/>
    </source>
</evidence>
<dbReference type="PRINTS" id="PR00039">
    <property type="entry name" value="HTHLYSR"/>
</dbReference>
<keyword evidence="4" id="KW-0804">Transcription</keyword>
<dbReference type="Pfam" id="PF03466">
    <property type="entry name" value="LysR_substrate"/>
    <property type="match status" value="1"/>
</dbReference>
<proteinExistence type="inferred from homology"/>
<name>A0A6J5DHF8_9BURK</name>
<dbReference type="InterPro" id="IPR005119">
    <property type="entry name" value="LysR_subst-bd"/>
</dbReference>
<evidence type="ECO:0000259" key="5">
    <source>
        <dbReference type="PROSITE" id="PS50931"/>
    </source>
</evidence>
<feature type="domain" description="HTH lysR-type" evidence="5">
    <location>
        <begin position="5"/>
        <end position="62"/>
    </location>
</feature>
<dbReference type="InterPro" id="IPR036390">
    <property type="entry name" value="WH_DNA-bd_sf"/>
</dbReference>
<dbReference type="PROSITE" id="PS50931">
    <property type="entry name" value="HTH_LYSR"/>
    <property type="match status" value="1"/>
</dbReference>
<dbReference type="RefSeq" id="WP_175226344.1">
    <property type="nucleotide sequence ID" value="NZ_CADIKH010000008.1"/>
</dbReference>
<dbReference type="SUPFAM" id="SSF53850">
    <property type="entry name" value="Periplasmic binding protein-like II"/>
    <property type="match status" value="1"/>
</dbReference>
<dbReference type="GO" id="GO:0000976">
    <property type="term" value="F:transcription cis-regulatory region binding"/>
    <property type="evidence" value="ECO:0007669"/>
    <property type="project" value="TreeGrafter"/>
</dbReference>
<dbReference type="FunFam" id="1.10.10.10:FF:000001">
    <property type="entry name" value="LysR family transcriptional regulator"/>
    <property type="match status" value="1"/>
</dbReference>
<protein>
    <submittedName>
        <fullName evidence="6">HTH-type transcriptional regulator YhaJ</fullName>
    </submittedName>
</protein>
<dbReference type="GO" id="GO:0003700">
    <property type="term" value="F:DNA-binding transcription factor activity"/>
    <property type="evidence" value="ECO:0007669"/>
    <property type="project" value="InterPro"/>
</dbReference>
<dbReference type="Gene3D" id="1.10.10.10">
    <property type="entry name" value="Winged helix-like DNA-binding domain superfamily/Winged helix DNA-binding domain"/>
    <property type="match status" value="1"/>
</dbReference>
<keyword evidence="2" id="KW-0805">Transcription regulation</keyword>
<evidence type="ECO:0000313" key="7">
    <source>
        <dbReference type="Proteomes" id="UP000494363"/>
    </source>
</evidence>
<dbReference type="Proteomes" id="UP000494363">
    <property type="component" value="Unassembled WGS sequence"/>
</dbReference>
<dbReference type="InterPro" id="IPR000847">
    <property type="entry name" value="LysR_HTH_N"/>
</dbReference>
<dbReference type="EMBL" id="CADIKH010000008">
    <property type="protein sequence ID" value="CAB3753568.1"/>
    <property type="molecule type" value="Genomic_DNA"/>
</dbReference>
<reference evidence="6 7" key="1">
    <citation type="submission" date="2020-04" db="EMBL/GenBank/DDBJ databases">
        <authorList>
            <person name="De Canck E."/>
        </authorList>
    </citation>
    <scope>NUCLEOTIDE SEQUENCE [LARGE SCALE GENOMIC DNA]</scope>
    <source>
        <strain evidence="6 7">LMG 29542</strain>
    </source>
</reference>
<dbReference type="SUPFAM" id="SSF46785">
    <property type="entry name" value="Winged helix' DNA-binding domain"/>
    <property type="match status" value="1"/>
</dbReference>